<name>A0AAD6NIE4_DREDA</name>
<feature type="compositionally biased region" description="Polar residues" evidence="1">
    <location>
        <begin position="273"/>
        <end position="286"/>
    </location>
</feature>
<organism evidence="2 3">
    <name type="scientific">Drechslerella dactyloides</name>
    <name type="common">Nematode-trapping fungus</name>
    <name type="synonym">Arthrobotrys dactyloides</name>
    <dbReference type="NCBI Taxonomy" id="74499"/>
    <lineage>
        <taxon>Eukaryota</taxon>
        <taxon>Fungi</taxon>
        <taxon>Dikarya</taxon>
        <taxon>Ascomycota</taxon>
        <taxon>Pezizomycotina</taxon>
        <taxon>Orbiliomycetes</taxon>
        <taxon>Orbiliales</taxon>
        <taxon>Orbiliaceae</taxon>
        <taxon>Drechslerella</taxon>
    </lineage>
</organism>
<sequence>MGSISDRVGIIVPAFSDTVHWFDNVRTVNDALEAITTQNVFLDRNKVTAFLRGRVPSLHEIIPPGEILQVSQVTQNSAVAESRKAATGFRGETFQRKVIIRFLLFEFGEEPIELYASNYEPLQVFFNIIRKKLLSMGCIDKDDELDFNWPHLRWVPRGSVKVKNIRTMGFEQKVIGCFVRKRGDGILSHDPIGPGKASRQLRKSATQTEETLASGNMSLDLSPVIQDANAERRSPVYENGSDLCPQLVLNSEHAQQHDVRCNDKRPAQPDPNSPGTDCSKDTSSIVDFTPNMLSSLNAPESDREPVVNESKPSLTVYAHKIATQTTEVRSLLSSSLAHIAEDRNQLRKVLQDTKSLINGHEDVNKEFGNVVTRLDSLVAKQQATISQLTQTITSVEAAHIALEDNMSALSIRLSSQNRLIQTFAEEQKESAAALSMIHEKLDNVISEMTKPRLVSKLQFNHPDASLETVPTLPAPTGQPPVLSDSENTESSVSVIVETPAPANKPAKKPGTAKKEGSSDGSKPARKKVLKKASLNKAKPIPKPARHRSISLGPAIEPTPDEILNNPYINERDLDGQASADAKKSGAEASEGIPASKCPAVSKEVTEQVTLKKQTKKRILAGPATQEAWEMDTTTT</sequence>
<gene>
    <name evidence="2" type="ORF">Dda_4955</name>
</gene>
<feature type="region of interest" description="Disordered" evidence="1">
    <location>
        <begin position="255"/>
        <end position="286"/>
    </location>
</feature>
<keyword evidence="3" id="KW-1185">Reference proteome</keyword>
<evidence type="ECO:0000313" key="2">
    <source>
        <dbReference type="EMBL" id="KAJ6260726.1"/>
    </source>
</evidence>
<reference evidence="2" key="1">
    <citation type="submission" date="2023-01" db="EMBL/GenBank/DDBJ databases">
        <title>The chitinases involved in constricting ring structure development in the nematode-trapping fungus Drechslerella dactyloides.</title>
        <authorList>
            <person name="Wang R."/>
            <person name="Zhang L."/>
            <person name="Tang P."/>
            <person name="Li S."/>
            <person name="Liang L."/>
        </authorList>
    </citation>
    <scope>NUCLEOTIDE SEQUENCE</scope>
    <source>
        <strain evidence="2">YMF1.00031</strain>
    </source>
</reference>
<protein>
    <submittedName>
        <fullName evidence="2">Uncharacterized protein</fullName>
    </submittedName>
</protein>
<feature type="compositionally biased region" description="Basic and acidic residues" evidence="1">
    <location>
        <begin position="255"/>
        <end position="267"/>
    </location>
</feature>
<evidence type="ECO:0000256" key="1">
    <source>
        <dbReference type="SAM" id="MobiDB-lite"/>
    </source>
</evidence>
<accession>A0AAD6NIE4</accession>
<evidence type="ECO:0000313" key="3">
    <source>
        <dbReference type="Proteomes" id="UP001221413"/>
    </source>
</evidence>
<proteinExistence type="predicted"/>
<feature type="region of interest" description="Disordered" evidence="1">
    <location>
        <begin position="465"/>
        <end position="611"/>
    </location>
</feature>
<dbReference type="AlphaFoldDB" id="A0AAD6NIE4"/>
<feature type="compositionally biased region" description="Polar residues" evidence="1">
    <location>
        <begin position="484"/>
        <end position="493"/>
    </location>
</feature>
<comment type="caution">
    <text evidence="2">The sequence shown here is derived from an EMBL/GenBank/DDBJ whole genome shotgun (WGS) entry which is preliminary data.</text>
</comment>
<feature type="compositionally biased region" description="Basic and acidic residues" evidence="1">
    <location>
        <begin position="569"/>
        <end position="585"/>
    </location>
</feature>
<feature type="compositionally biased region" description="Polar residues" evidence="1">
    <location>
        <begin position="203"/>
        <end position="218"/>
    </location>
</feature>
<dbReference type="EMBL" id="JAQGDS010000005">
    <property type="protein sequence ID" value="KAJ6260726.1"/>
    <property type="molecule type" value="Genomic_DNA"/>
</dbReference>
<dbReference type="Proteomes" id="UP001221413">
    <property type="component" value="Unassembled WGS sequence"/>
</dbReference>
<feature type="region of interest" description="Disordered" evidence="1">
    <location>
        <begin position="189"/>
        <end position="218"/>
    </location>
</feature>